<dbReference type="InterPro" id="IPR021809">
    <property type="entry name" value="DUF3386"/>
</dbReference>
<dbReference type="STRING" id="211165.GCA_000317285_02278"/>
<protein>
    <recommendedName>
        <fullName evidence="3">DUF3386 domain-containing protein</fullName>
    </recommendedName>
</protein>
<proteinExistence type="predicted"/>
<name>A0A3S1F851_CHLFR</name>
<evidence type="ECO:0008006" key="3">
    <source>
        <dbReference type="Google" id="ProtNLM"/>
    </source>
</evidence>
<sequence>MTPQKTARELFQTAYANRYTWDANFPGYSADVQVVQGGKVYTGKICIHRDMSIEVTEVSNEEVEQGIYTQLQDIINHRQPTSFEESYGNYEFIQGEIDDKGAVDILVRDESTESHYKIRGGEFCQVRRVMGRMAFEIDTHASLDTGSGYVATCYDAIFRNRETNEVKSILKFQDTFEKIGEYYILAKQVVQDCLAGDSNQTEFSYSNIKLIKSAVV</sequence>
<dbReference type="Pfam" id="PF11866">
    <property type="entry name" value="DUF3386"/>
    <property type="match status" value="1"/>
</dbReference>
<gene>
    <name evidence="1" type="ORF">PCC6912_61200</name>
</gene>
<dbReference type="EMBL" id="RSCJ01000043">
    <property type="protein sequence ID" value="RUR72745.1"/>
    <property type="molecule type" value="Genomic_DNA"/>
</dbReference>
<evidence type="ECO:0000313" key="2">
    <source>
        <dbReference type="Proteomes" id="UP000268857"/>
    </source>
</evidence>
<dbReference type="OrthoDB" id="447919at2"/>
<evidence type="ECO:0000313" key="1">
    <source>
        <dbReference type="EMBL" id="RUR72745.1"/>
    </source>
</evidence>
<keyword evidence="2" id="KW-1185">Reference proteome</keyword>
<dbReference type="AlphaFoldDB" id="A0A3S1F851"/>
<comment type="caution">
    <text evidence="1">The sequence shown here is derived from an EMBL/GenBank/DDBJ whole genome shotgun (WGS) entry which is preliminary data.</text>
</comment>
<accession>A0A3S1F851</accession>
<reference evidence="1 2" key="1">
    <citation type="journal article" date="2019" name="Genome Biol. Evol.">
        <title>Day and night: Metabolic profiles and evolutionary relationships of six axenic non-marine cyanobacteria.</title>
        <authorList>
            <person name="Will S.E."/>
            <person name="Henke P."/>
            <person name="Boedeker C."/>
            <person name="Huang S."/>
            <person name="Brinkmann H."/>
            <person name="Rohde M."/>
            <person name="Jarek M."/>
            <person name="Friedl T."/>
            <person name="Seufert S."/>
            <person name="Schumacher M."/>
            <person name="Overmann J."/>
            <person name="Neumann-Schaal M."/>
            <person name="Petersen J."/>
        </authorList>
    </citation>
    <scope>NUCLEOTIDE SEQUENCE [LARGE SCALE GENOMIC DNA]</scope>
    <source>
        <strain evidence="1 2">PCC 6912</strain>
    </source>
</reference>
<dbReference type="Proteomes" id="UP000268857">
    <property type="component" value="Unassembled WGS sequence"/>
</dbReference>
<organism evidence="1 2">
    <name type="scientific">Chlorogloeopsis fritschii PCC 6912</name>
    <dbReference type="NCBI Taxonomy" id="211165"/>
    <lineage>
        <taxon>Bacteria</taxon>
        <taxon>Bacillati</taxon>
        <taxon>Cyanobacteriota</taxon>
        <taxon>Cyanophyceae</taxon>
        <taxon>Nostocales</taxon>
        <taxon>Chlorogloeopsidaceae</taxon>
        <taxon>Chlorogloeopsis</taxon>
    </lineage>
</organism>
<dbReference type="RefSeq" id="WP_016878772.1">
    <property type="nucleotide sequence ID" value="NZ_AJLN01000066.1"/>
</dbReference>